<sequence>MLPPWFEVSIVWLVVVALPSRLRCIAWLPCVLVRFPRIVGCCLGEVRSQDCSRLIFAGCCATSGLRYAAVVLVVAFWWVFPRTAPWWFWWRFSQNQFVLLPLFVVFSLLAVCLGCVLVMVPRMALGALGRGPPQAALCLFCLSLLSLCRDELSPLPVGLSMLQSAWALSVKV</sequence>
<reference evidence="2" key="1">
    <citation type="submission" date="2017-07" db="EMBL/GenBank/DDBJ databases">
        <title>Taro Niue Genome Assembly and Annotation.</title>
        <authorList>
            <person name="Atibalentja N."/>
            <person name="Keating K."/>
            <person name="Fields C.J."/>
        </authorList>
    </citation>
    <scope>NUCLEOTIDE SEQUENCE</scope>
    <source>
        <strain evidence="2">Niue_2</strain>
        <tissue evidence="2">Leaf</tissue>
    </source>
</reference>
<comment type="caution">
    <text evidence="2">The sequence shown here is derived from an EMBL/GenBank/DDBJ whole genome shotgun (WGS) entry which is preliminary data.</text>
</comment>
<name>A0A843XF61_COLES</name>
<accession>A0A843XF61</accession>
<gene>
    <name evidence="2" type="ORF">Taro_050774</name>
</gene>
<evidence type="ECO:0000313" key="2">
    <source>
        <dbReference type="EMBL" id="MQM17797.1"/>
    </source>
</evidence>
<organism evidence="2 3">
    <name type="scientific">Colocasia esculenta</name>
    <name type="common">Wild taro</name>
    <name type="synonym">Arum esculentum</name>
    <dbReference type="NCBI Taxonomy" id="4460"/>
    <lineage>
        <taxon>Eukaryota</taxon>
        <taxon>Viridiplantae</taxon>
        <taxon>Streptophyta</taxon>
        <taxon>Embryophyta</taxon>
        <taxon>Tracheophyta</taxon>
        <taxon>Spermatophyta</taxon>
        <taxon>Magnoliopsida</taxon>
        <taxon>Liliopsida</taxon>
        <taxon>Araceae</taxon>
        <taxon>Aroideae</taxon>
        <taxon>Colocasieae</taxon>
        <taxon>Colocasia</taxon>
    </lineage>
</organism>
<feature type="transmembrane region" description="Helical" evidence="1">
    <location>
        <begin position="54"/>
        <end position="78"/>
    </location>
</feature>
<keyword evidence="1" id="KW-1133">Transmembrane helix</keyword>
<evidence type="ECO:0000256" key="1">
    <source>
        <dbReference type="SAM" id="Phobius"/>
    </source>
</evidence>
<dbReference type="Proteomes" id="UP000652761">
    <property type="component" value="Unassembled WGS sequence"/>
</dbReference>
<keyword evidence="1" id="KW-0472">Membrane</keyword>
<protein>
    <submittedName>
        <fullName evidence="2">Uncharacterized protein</fullName>
    </submittedName>
</protein>
<evidence type="ECO:0000313" key="3">
    <source>
        <dbReference type="Proteomes" id="UP000652761"/>
    </source>
</evidence>
<dbReference type="AlphaFoldDB" id="A0A843XF61"/>
<feature type="transmembrane region" description="Helical" evidence="1">
    <location>
        <begin position="12"/>
        <end position="33"/>
    </location>
</feature>
<dbReference type="EMBL" id="NMUH01007768">
    <property type="protein sequence ID" value="MQM17797.1"/>
    <property type="molecule type" value="Genomic_DNA"/>
</dbReference>
<proteinExistence type="predicted"/>
<keyword evidence="3" id="KW-1185">Reference proteome</keyword>
<keyword evidence="1" id="KW-0812">Transmembrane</keyword>
<feature type="transmembrane region" description="Helical" evidence="1">
    <location>
        <begin position="98"/>
        <end position="120"/>
    </location>
</feature>